<keyword evidence="1" id="KW-0479">Metal-binding</keyword>
<evidence type="ECO:0000256" key="2">
    <source>
        <dbReference type="ARBA" id="ARBA00022771"/>
    </source>
</evidence>
<evidence type="ECO:0000256" key="5">
    <source>
        <dbReference type="PROSITE-ProRule" id="PRU00309"/>
    </source>
</evidence>
<keyword evidence="3" id="KW-0862">Zinc</keyword>
<reference evidence="8" key="1">
    <citation type="submission" date="2025-08" db="UniProtKB">
        <authorList>
            <consortium name="RefSeq"/>
        </authorList>
    </citation>
    <scope>IDENTIFICATION</scope>
</reference>
<dbReference type="GeneID" id="106817735"/>
<dbReference type="Proteomes" id="UP000695022">
    <property type="component" value="Unplaced"/>
</dbReference>
<dbReference type="SUPFAM" id="SSF57716">
    <property type="entry name" value="Glucocorticoid receptor-like (DNA-binding domain)"/>
    <property type="match status" value="1"/>
</dbReference>
<feature type="domain" description="THAP-type" evidence="6">
    <location>
        <begin position="8"/>
        <end position="96"/>
    </location>
</feature>
<dbReference type="RefSeq" id="XP_014677906.1">
    <property type="nucleotide sequence ID" value="XM_014822420.1"/>
</dbReference>
<evidence type="ECO:0000259" key="6">
    <source>
        <dbReference type="PROSITE" id="PS50950"/>
    </source>
</evidence>
<keyword evidence="4 5" id="KW-0238">DNA-binding</keyword>
<evidence type="ECO:0000256" key="3">
    <source>
        <dbReference type="ARBA" id="ARBA00022833"/>
    </source>
</evidence>
<dbReference type="PROSITE" id="PS50950">
    <property type="entry name" value="ZF_THAP"/>
    <property type="match status" value="1"/>
</dbReference>
<gene>
    <name evidence="8" type="primary">LOC106817735</name>
</gene>
<proteinExistence type="predicted"/>
<evidence type="ECO:0000256" key="4">
    <source>
        <dbReference type="ARBA" id="ARBA00023125"/>
    </source>
</evidence>
<dbReference type="SMART" id="SM00980">
    <property type="entry name" value="THAP"/>
    <property type="match status" value="1"/>
</dbReference>
<name>A0ABM1F0D5_PRICU</name>
<protein>
    <submittedName>
        <fullName evidence="8">Uncharacterized protein LOC106817735</fullName>
    </submittedName>
</protein>
<evidence type="ECO:0000313" key="7">
    <source>
        <dbReference type="Proteomes" id="UP000695022"/>
    </source>
</evidence>
<evidence type="ECO:0000313" key="8">
    <source>
        <dbReference type="RefSeq" id="XP_014677906.1"/>
    </source>
</evidence>
<evidence type="ECO:0000256" key="1">
    <source>
        <dbReference type="ARBA" id="ARBA00022723"/>
    </source>
</evidence>
<keyword evidence="2 5" id="KW-0863">Zinc-finger</keyword>
<organism evidence="7 8">
    <name type="scientific">Priapulus caudatus</name>
    <name type="common">Priapulid worm</name>
    <dbReference type="NCBI Taxonomy" id="37621"/>
    <lineage>
        <taxon>Eukaryota</taxon>
        <taxon>Metazoa</taxon>
        <taxon>Ecdysozoa</taxon>
        <taxon>Scalidophora</taxon>
        <taxon>Priapulida</taxon>
        <taxon>Priapulimorpha</taxon>
        <taxon>Priapulimorphida</taxon>
        <taxon>Priapulidae</taxon>
        <taxon>Priapulus</taxon>
    </lineage>
</organism>
<dbReference type="Pfam" id="PF05485">
    <property type="entry name" value="THAP"/>
    <property type="match status" value="1"/>
</dbReference>
<accession>A0ABM1F0D5</accession>
<keyword evidence="7" id="KW-1185">Reference proteome</keyword>
<dbReference type="InterPro" id="IPR006612">
    <property type="entry name" value="THAP_Znf"/>
</dbReference>
<sequence>MEDISWKGGKNCCVPGCTNSQGKTYGTMPAISYMSFPKDTPDNHEWREKLVIAVARQDQKFDPAKHHICTDHFERSHLLFSGRGLKIAKGRLPSLNLPHKSVEVRKLPPRTKPVS</sequence>